<dbReference type="GO" id="GO:0005576">
    <property type="term" value="C:extracellular region"/>
    <property type="evidence" value="ECO:0007669"/>
    <property type="project" value="UniProtKB-SubCell"/>
</dbReference>
<feature type="chain" id="PRO_5014673498" evidence="7">
    <location>
        <begin position="23"/>
        <end position="72"/>
    </location>
</feature>
<evidence type="ECO:0000256" key="5">
    <source>
        <dbReference type="ARBA" id="ARBA00023180"/>
    </source>
</evidence>
<comment type="subcellular location">
    <subcellularLocation>
        <location evidence="1">Secreted</location>
        <location evidence="1">Extracellular space</location>
    </subcellularLocation>
</comment>
<evidence type="ECO:0000313" key="8">
    <source>
        <dbReference type="EMBL" id="SPD00967.1"/>
    </source>
</evidence>
<sequence length="72" mass="8040">MPELKVLLCLFLVFALFSSSETRSPGPFFNKSNRALIEIAKEVLKVSIERQGGLSNFEPKRQSPGGPDSRHH</sequence>
<evidence type="ECO:0000256" key="2">
    <source>
        <dbReference type="ARBA" id="ARBA00005416"/>
    </source>
</evidence>
<keyword evidence="3" id="KW-0964">Secreted</keyword>
<evidence type="ECO:0000256" key="3">
    <source>
        <dbReference type="ARBA" id="ARBA00022525"/>
    </source>
</evidence>
<evidence type="ECO:0000256" key="6">
    <source>
        <dbReference type="ARBA" id="ARBA00023278"/>
    </source>
</evidence>
<dbReference type="InterPro" id="IPR039616">
    <property type="entry name" value="CLE1-4"/>
</dbReference>
<evidence type="ECO:0000256" key="4">
    <source>
        <dbReference type="ARBA" id="ARBA00022729"/>
    </source>
</evidence>
<dbReference type="PANTHER" id="PTHR33869:SF5">
    <property type="entry name" value="CLAVATA3_ESR (CLE)-RELATED PROTEIN 4"/>
    <property type="match status" value="1"/>
</dbReference>
<gene>
    <name evidence="8" type="ORF">FSB_LOCUS28849</name>
</gene>
<comment type="similarity">
    <text evidence="2">Belongs to the CLV3/ESR signal peptide family.</text>
</comment>
<dbReference type="PANTHER" id="PTHR33869">
    <property type="entry name" value="CLAVATA3/ESR (CLE)-RELATED PROTEIN 3"/>
    <property type="match status" value="1"/>
</dbReference>
<dbReference type="AlphaFoldDB" id="A0A2N9GEF7"/>
<feature type="signal peptide" evidence="7">
    <location>
        <begin position="1"/>
        <end position="22"/>
    </location>
</feature>
<reference evidence="8" key="1">
    <citation type="submission" date="2018-02" db="EMBL/GenBank/DDBJ databases">
        <authorList>
            <person name="Cohen D.B."/>
            <person name="Kent A.D."/>
        </authorList>
    </citation>
    <scope>NUCLEOTIDE SEQUENCE</scope>
</reference>
<proteinExistence type="inferred from homology"/>
<keyword evidence="4 7" id="KW-0732">Signal</keyword>
<keyword evidence="5" id="KW-0325">Glycoprotein</keyword>
<evidence type="ECO:0000256" key="7">
    <source>
        <dbReference type="SAM" id="SignalP"/>
    </source>
</evidence>
<keyword evidence="6" id="KW-0379">Hydroxylation</keyword>
<dbReference type="GO" id="GO:0033612">
    <property type="term" value="F:receptor serine/threonine kinase binding"/>
    <property type="evidence" value="ECO:0007669"/>
    <property type="project" value="TreeGrafter"/>
</dbReference>
<name>A0A2N9GEF7_FAGSY</name>
<protein>
    <submittedName>
        <fullName evidence="8">Uncharacterized protein</fullName>
    </submittedName>
</protein>
<organism evidence="8">
    <name type="scientific">Fagus sylvatica</name>
    <name type="common">Beechnut</name>
    <dbReference type="NCBI Taxonomy" id="28930"/>
    <lineage>
        <taxon>Eukaryota</taxon>
        <taxon>Viridiplantae</taxon>
        <taxon>Streptophyta</taxon>
        <taxon>Embryophyta</taxon>
        <taxon>Tracheophyta</taxon>
        <taxon>Spermatophyta</taxon>
        <taxon>Magnoliopsida</taxon>
        <taxon>eudicotyledons</taxon>
        <taxon>Gunneridae</taxon>
        <taxon>Pentapetalae</taxon>
        <taxon>rosids</taxon>
        <taxon>fabids</taxon>
        <taxon>Fagales</taxon>
        <taxon>Fagaceae</taxon>
        <taxon>Fagus</taxon>
    </lineage>
</organism>
<evidence type="ECO:0000256" key="1">
    <source>
        <dbReference type="ARBA" id="ARBA00004239"/>
    </source>
</evidence>
<dbReference type="EMBL" id="OIVN01002143">
    <property type="protein sequence ID" value="SPD00967.1"/>
    <property type="molecule type" value="Genomic_DNA"/>
</dbReference>
<accession>A0A2N9GEF7</accession>